<organism evidence="8 9">
    <name type="scientific">Symbiodinium pilosum</name>
    <name type="common">Dinoflagellate</name>
    <dbReference type="NCBI Taxonomy" id="2952"/>
    <lineage>
        <taxon>Eukaryota</taxon>
        <taxon>Sar</taxon>
        <taxon>Alveolata</taxon>
        <taxon>Dinophyceae</taxon>
        <taxon>Suessiales</taxon>
        <taxon>Symbiodiniaceae</taxon>
        <taxon>Symbiodinium</taxon>
    </lineage>
</organism>
<keyword evidence="3" id="KW-0862">Zinc</keyword>
<dbReference type="Gene3D" id="3.30.40.10">
    <property type="entry name" value="Zinc/RING finger domain, C3HC4 (zinc finger)"/>
    <property type="match status" value="1"/>
</dbReference>
<name>A0A812TXR7_SYMPI</name>
<evidence type="ECO:0000256" key="2">
    <source>
        <dbReference type="ARBA" id="ARBA00022771"/>
    </source>
</evidence>
<reference evidence="8" key="1">
    <citation type="submission" date="2021-02" db="EMBL/GenBank/DDBJ databases">
        <authorList>
            <person name="Dougan E. K."/>
            <person name="Rhodes N."/>
            <person name="Thang M."/>
            <person name="Chan C."/>
        </authorList>
    </citation>
    <scope>NUCLEOTIDE SEQUENCE</scope>
</reference>
<evidence type="ECO:0000313" key="9">
    <source>
        <dbReference type="Proteomes" id="UP000649617"/>
    </source>
</evidence>
<proteinExistence type="predicted"/>
<feature type="coiled-coil region" evidence="5">
    <location>
        <begin position="97"/>
        <end position="124"/>
    </location>
</feature>
<keyword evidence="9" id="KW-1185">Reference proteome</keyword>
<dbReference type="PROSITE" id="PS50089">
    <property type="entry name" value="ZF_RING_2"/>
    <property type="match status" value="1"/>
</dbReference>
<evidence type="ECO:0000256" key="4">
    <source>
        <dbReference type="PROSITE-ProRule" id="PRU00175"/>
    </source>
</evidence>
<dbReference type="InterPro" id="IPR001841">
    <property type="entry name" value="Znf_RING"/>
</dbReference>
<evidence type="ECO:0000256" key="6">
    <source>
        <dbReference type="SAM" id="MobiDB-lite"/>
    </source>
</evidence>
<dbReference type="SUPFAM" id="SSF57850">
    <property type="entry name" value="RING/U-box"/>
    <property type="match status" value="1"/>
</dbReference>
<evidence type="ECO:0000256" key="1">
    <source>
        <dbReference type="ARBA" id="ARBA00022723"/>
    </source>
</evidence>
<protein>
    <submittedName>
        <fullName evidence="8">AIP2 protein</fullName>
    </submittedName>
</protein>
<comment type="caution">
    <text evidence="8">The sequence shown here is derived from an EMBL/GenBank/DDBJ whole genome shotgun (WGS) entry which is preliminary data.</text>
</comment>
<keyword evidence="1" id="KW-0479">Metal-binding</keyword>
<evidence type="ECO:0000256" key="5">
    <source>
        <dbReference type="SAM" id="Coils"/>
    </source>
</evidence>
<dbReference type="GO" id="GO:0008270">
    <property type="term" value="F:zinc ion binding"/>
    <property type="evidence" value="ECO:0007669"/>
    <property type="project" value="UniProtKB-KW"/>
</dbReference>
<gene>
    <name evidence="8" type="primary">AIP2</name>
    <name evidence="8" type="ORF">SPIL2461_LOCUS14358</name>
</gene>
<keyword evidence="5" id="KW-0175">Coiled coil</keyword>
<sequence length="249" mass="27995">MAVSADEDLVAQISKLKQELKTKKSFANACAQLTQISEQWSQDAPDPSLQALQEAAKAAFTVLQTRFSNPKFWQAGLDLFLALEFHVPAITDASKWRDAALEEVDDAARERAKEQARLRRLQEDKMHNKGRFSDAATPLTLGELLASQGMVLVEEDDRRPGMSRDARAELRVKTVLEEDVCVVCQEVMPAGSKAKAMPCGHLFHDECLLSWVKKSNSCPTCRFDDMPSEKRHYDDVQRQVTQRQPGLYS</sequence>
<dbReference type="Pfam" id="PF13639">
    <property type="entry name" value="zf-RING_2"/>
    <property type="match status" value="1"/>
</dbReference>
<dbReference type="GO" id="GO:0061630">
    <property type="term" value="F:ubiquitin protein ligase activity"/>
    <property type="evidence" value="ECO:0007669"/>
    <property type="project" value="TreeGrafter"/>
</dbReference>
<feature type="region of interest" description="Disordered" evidence="6">
    <location>
        <begin position="226"/>
        <end position="249"/>
    </location>
</feature>
<evidence type="ECO:0000259" key="7">
    <source>
        <dbReference type="PROSITE" id="PS50089"/>
    </source>
</evidence>
<dbReference type="SMART" id="SM00184">
    <property type="entry name" value="RING"/>
    <property type="match status" value="1"/>
</dbReference>
<feature type="compositionally biased region" description="Basic and acidic residues" evidence="6">
    <location>
        <begin position="226"/>
        <end position="237"/>
    </location>
</feature>
<feature type="domain" description="RING-type" evidence="7">
    <location>
        <begin position="181"/>
        <end position="222"/>
    </location>
</feature>
<evidence type="ECO:0000313" key="8">
    <source>
        <dbReference type="EMBL" id="CAE7542187.1"/>
    </source>
</evidence>
<keyword evidence="2 4" id="KW-0863">Zinc-finger</keyword>
<dbReference type="PANTHER" id="PTHR15710:SF194">
    <property type="entry name" value="RING_U-BOX SUPERFAMILY PROTEIN"/>
    <property type="match status" value="1"/>
</dbReference>
<dbReference type="EMBL" id="CAJNIZ010033068">
    <property type="protein sequence ID" value="CAE7542187.1"/>
    <property type="molecule type" value="Genomic_DNA"/>
</dbReference>
<dbReference type="InterPro" id="IPR013083">
    <property type="entry name" value="Znf_RING/FYVE/PHD"/>
</dbReference>
<feature type="compositionally biased region" description="Polar residues" evidence="6">
    <location>
        <begin position="238"/>
        <end position="249"/>
    </location>
</feature>
<accession>A0A812TXR7</accession>
<dbReference type="Proteomes" id="UP000649617">
    <property type="component" value="Unassembled WGS sequence"/>
</dbReference>
<dbReference type="GO" id="GO:0016567">
    <property type="term" value="P:protein ubiquitination"/>
    <property type="evidence" value="ECO:0007669"/>
    <property type="project" value="TreeGrafter"/>
</dbReference>
<dbReference type="PANTHER" id="PTHR15710">
    <property type="entry name" value="E3 UBIQUITIN-PROTEIN LIGASE PRAJA"/>
    <property type="match status" value="1"/>
</dbReference>
<dbReference type="GO" id="GO:0005737">
    <property type="term" value="C:cytoplasm"/>
    <property type="evidence" value="ECO:0007669"/>
    <property type="project" value="TreeGrafter"/>
</dbReference>
<dbReference type="AlphaFoldDB" id="A0A812TXR7"/>
<dbReference type="OrthoDB" id="421575at2759"/>
<evidence type="ECO:0000256" key="3">
    <source>
        <dbReference type="ARBA" id="ARBA00022833"/>
    </source>
</evidence>